<dbReference type="RefSeq" id="WP_237381100.1">
    <property type="nucleotide sequence ID" value="NZ_CP071793.1"/>
</dbReference>
<dbReference type="InterPro" id="IPR010263">
    <property type="entry name" value="T6SS_TssK"/>
</dbReference>
<name>A0A8A4TP41_SULCO</name>
<gene>
    <name evidence="1" type="primary">tssK</name>
    <name evidence="1" type="ORF">J3U87_00715</name>
</gene>
<accession>A0A8A4TP41</accession>
<dbReference type="PANTHER" id="PTHR35566:SF1">
    <property type="entry name" value="TYPE VI SECRETION SYSTEM BASEPLATE COMPONENT TSSK1"/>
    <property type="match status" value="1"/>
</dbReference>
<dbReference type="KEGG" id="scor:J3U87_00715"/>
<dbReference type="Proteomes" id="UP000663929">
    <property type="component" value="Chromosome"/>
</dbReference>
<dbReference type="NCBIfam" id="TIGR03353">
    <property type="entry name" value="VI_chp_4"/>
    <property type="match status" value="1"/>
</dbReference>
<proteinExistence type="predicted"/>
<protein>
    <submittedName>
        <fullName evidence="1">Type VI secretion system baseplate subunit TssK</fullName>
    </submittedName>
</protein>
<sequence>MSESPRVPDPIDWHEGMLLSPQHFQEADRRLERLFQFYGAQWQPYSWGVRHWDLDETLLAHGRFRLHRLEAVMPDGLALCFRETEAHHLELDLSDRLELLRTRPRKIYLGVVRAEEVRHAEADAPRRFREVEGAAVVDRRSGSRVHIPRLSPRPRLFLDRPPGLYSAFPLAELAYNGNVLQLTEFHPPVPAVTDDLEIAAMCHRVTALLRRKANHLSGLLSTGQGEDGSRAEVERNLVHLVGGLPLFETVLRSHRPHPFQLYQALVQLMSHLVPLSRSKVPPLLEPYDHDDLRTTFGQVYQTIVSILEARIQETFSEAAFRKDGETYTLEFLPEWRGKELIVGFAREPGSREREAANWIAGALIGKAEEIPTLRSNRILGIQRESIDQVTGLVTGQDMLLYRMGSGSERLHAGDRLIISPSAGSDTSFSPTSLSLYVRNDAPAHS</sequence>
<dbReference type="PANTHER" id="PTHR35566">
    <property type="entry name" value="BLR3599 PROTEIN"/>
    <property type="match status" value="1"/>
</dbReference>
<organism evidence="1 2">
    <name type="scientific">Sulfidibacter corallicola</name>
    <dbReference type="NCBI Taxonomy" id="2818388"/>
    <lineage>
        <taxon>Bacteria</taxon>
        <taxon>Pseudomonadati</taxon>
        <taxon>Acidobacteriota</taxon>
        <taxon>Holophagae</taxon>
        <taxon>Acanthopleuribacterales</taxon>
        <taxon>Acanthopleuribacteraceae</taxon>
        <taxon>Sulfidibacter</taxon>
    </lineage>
</organism>
<dbReference type="AlphaFoldDB" id="A0A8A4TP41"/>
<dbReference type="EMBL" id="CP071793">
    <property type="protein sequence ID" value="QTD50964.1"/>
    <property type="molecule type" value="Genomic_DNA"/>
</dbReference>
<dbReference type="Pfam" id="PF05936">
    <property type="entry name" value="T6SS_VasE"/>
    <property type="match status" value="1"/>
</dbReference>
<evidence type="ECO:0000313" key="1">
    <source>
        <dbReference type="EMBL" id="QTD50964.1"/>
    </source>
</evidence>
<evidence type="ECO:0000313" key="2">
    <source>
        <dbReference type="Proteomes" id="UP000663929"/>
    </source>
</evidence>
<reference evidence="1" key="1">
    <citation type="submission" date="2021-03" db="EMBL/GenBank/DDBJ databases">
        <title>Acanthopleuribacteraceae sp. M133.</title>
        <authorList>
            <person name="Wang G."/>
        </authorList>
    </citation>
    <scope>NUCLEOTIDE SEQUENCE</scope>
    <source>
        <strain evidence="1">M133</strain>
    </source>
</reference>
<keyword evidence="2" id="KW-1185">Reference proteome</keyword>